<keyword evidence="4" id="KW-1185">Reference proteome</keyword>
<evidence type="ECO:0000313" key="2">
    <source>
        <dbReference type="EMBL" id="TDR35513.1"/>
    </source>
</evidence>
<evidence type="ECO:0000313" key="1">
    <source>
        <dbReference type="EMBL" id="STX09225.1"/>
    </source>
</evidence>
<comment type="caution">
    <text evidence="1">The sequence shown here is derived from an EMBL/GenBank/DDBJ whole genome shotgun (WGS) entry which is preliminary data.</text>
</comment>
<sequence>MIDIREHGGAYASGKYKKGTFLRFQDVPDLASLFALPTFKQIYTAAFNQCYALESDIPGTSYLFGSDTRPGVLVHNSGTTSNIINFTAYSGYSFFVTNFKDSVKCYTGRAASQGNSSGTLREVWNSYKAATSIATTSFNTAYDSDTNIHKYAIDKDGNFYNAPFRSNIISKYSSSGTLIWQRDPGVYGGYNPESSYTNMGVRIIVDYTTGASIVVGRLYPAYSNLYGYRVLYLKPDGAVGSQSIHPASLPIMLNTDQVVMDNGILYSVQWDGNSTYTLYKYDVSNYAHTVSNFPIISYTKIPSTYMSGGGVVNIDVSRRRIYVARAIYDLDTMNLISSSTDIMNFITRGVNDLDTTKHTYNNNGFMTYGYYLP</sequence>
<protein>
    <submittedName>
        <fullName evidence="1">Uncharacterized protein</fullName>
    </submittedName>
</protein>
<accession>A0A8B4Q956</accession>
<organism evidence="1 3">
    <name type="scientific">Kurthia zopfii</name>
    <dbReference type="NCBI Taxonomy" id="1650"/>
    <lineage>
        <taxon>Bacteria</taxon>
        <taxon>Bacillati</taxon>
        <taxon>Bacillota</taxon>
        <taxon>Bacilli</taxon>
        <taxon>Bacillales</taxon>
        <taxon>Caryophanaceae</taxon>
        <taxon>Kurthia</taxon>
    </lineage>
</organism>
<dbReference type="EMBL" id="SNZG01000030">
    <property type="protein sequence ID" value="TDR35513.1"/>
    <property type="molecule type" value="Genomic_DNA"/>
</dbReference>
<dbReference type="Proteomes" id="UP000254330">
    <property type="component" value="Unassembled WGS sequence"/>
</dbReference>
<dbReference type="Proteomes" id="UP000294641">
    <property type="component" value="Unassembled WGS sequence"/>
</dbReference>
<dbReference type="AlphaFoldDB" id="A0A8B4Q956"/>
<name>A0A8B4Q956_9BACL</name>
<dbReference type="OrthoDB" id="7196243at2"/>
<reference evidence="1 3" key="1">
    <citation type="submission" date="2018-06" db="EMBL/GenBank/DDBJ databases">
        <authorList>
            <consortium name="Pathogen Informatics"/>
            <person name="Doyle S."/>
        </authorList>
    </citation>
    <scope>NUCLEOTIDE SEQUENCE [LARGE SCALE GENOMIC DNA]</scope>
    <source>
        <strain evidence="1 3">NCTC10597</strain>
    </source>
</reference>
<reference evidence="2 4" key="2">
    <citation type="submission" date="2019-03" db="EMBL/GenBank/DDBJ databases">
        <title>Genomic Encyclopedia of Type Strains, Phase IV (KMG-IV): sequencing the most valuable type-strain genomes for metagenomic binning, comparative biology and taxonomic classification.</title>
        <authorList>
            <person name="Goeker M."/>
        </authorList>
    </citation>
    <scope>NUCLEOTIDE SEQUENCE [LARGE SCALE GENOMIC DNA]</scope>
    <source>
        <strain evidence="2 4">DSM 20580</strain>
    </source>
</reference>
<evidence type="ECO:0000313" key="3">
    <source>
        <dbReference type="Proteomes" id="UP000254330"/>
    </source>
</evidence>
<gene>
    <name evidence="2" type="ORF">DFR61_1308</name>
    <name evidence="1" type="ORF">NCTC10597_00895</name>
</gene>
<evidence type="ECO:0000313" key="4">
    <source>
        <dbReference type="Proteomes" id="UP000294641"/>
    </source>
</evidence>
<dbReference type="EMBL" id="UGNP01000001">
    <property type="protein sequence ID" value="STX09225.1"/>
    <property type="molecule type" value="Genomic_DNA"/>
</dbReference>
<proteinExistence type="predicted"/>
<dbReference type="RefSeq" id="WP_109348721.1">
    <property type="nucleotide sequence ID" value="NZ_BJUE01000007.1"/>
</dbReference>